<organism evidence="4 5">
    <name type="scientific">Blastopirellula marina</name>
    <dbReference type="NCBI Taxonomy" id="124"/>
    <lineage>
        <taxon>Bacteria</taxon>
        <taxon>Pseudomonadati</taxon>
        <taxon>Planctomycetota</taxon>
        <taxon>Planctomycetia</taxon>
        <taxon>Pirellulales</taxon>
        <taxon>Pirellulaceae</taxon>
        <taxon>Blastopirellula</taxon>
    </lineage>
</organism>
<reference evidence="4 5" key="1">
    <citation type="submission" date="2018-02" db="EMBL/GenBank/DDBJ databases">
        <title>Comparative genomes isolates from brazilian mangrove.</title>
        <authorList>
            <person name="Araujo J.E."/>
            <person name="Taketani R.G."/>
            <person name="Silva M.C.P."/>
            <person name="Loureco M.V."/>
            <person name="Andreote F.D."/>
        </authorList>
    </citation>
    <scope>NUCLEOTIDE SEQUENCE [LARGE SCALE GENOMIC DNA]</scope>
    <source>
        <strain evidence="4 5">Hex-1 MGV</strain>
    </source>
</reference>
<accession>A0A2S8F9D4</accession>
<dbReference type="Proteomes" id="UP000238322">
    <property type="component" value="Unassembled WGS sequence"/>
</dbReference>
<evidence type="ECO:0000256" key="1">
    <source>
        <dbReference type="ARBA" id="ARBA00009477"/>
    </source>
</evidence>
<feature type="domain" description="YbhG-like alpha-helical hairpin" evidence="3">
    <location>
        <begin position="122"/>
        <end position="248"/>
    </location>
</feature>
<feature type="coiled-coil region" evidence="2">
    <location>
        <begin position="202"/>
        <end position="248"/>
    </location>
</feature>
<name>A0A2S8F9D4_9BACT</name>
<proteinExistence type="inferred from homology"/>
<evidence type="ECO:0000256" key="2">
    <source>
        <dbReference type="SAM" id="Coils"/>
    </source>
</evidence>
<gene>
    <name evidence="4" type="ORF">C5Y83_28460</name>
</gene>
<dbReference type="OrthoDB" id="266524at2"/>
<dbReference type="InterPro" id="IPR006143">
    <property type="entry name" value="RND_pump_MFP"/>
</dbReference>
<dbReference type="Gene3D" id="1.10.287.470">
    <property type="entry name" value="Helix hairpin bin"/>
    <property type="match status" value="3"/>
</dbReference>
<evidence type="ECO:0000259" key="3">
    <source>
        <dbReference type="Pfam" id="PF25881"/>
    </source>
</evidence>
<dbReference type="Gene3D" id="2.40.30.170">
    <property type="match status" value="1"/>
</dbReference>
<dbReference type="SUPFAM" id="SSF111369">
    <property type="entry name" value="HlyD-like secretion proteins"/>
    <property type="match status" value="3"/>
</dbReference>
<dbReference type="InterPro" id="IPR059052">
    <property type="entry name" value="HH_YbhG-like"/>
</dbReference>
<dbReference type="EMBL" id="PUHY01000016">
    <property type="protein sequence ID" value="PQO28544.1"/>
    <property type="molecule type" value="Genomic_DNA"/>
</dbReference>
<dbReference type="GO" id="GO:0015562">
    <property type="term" value="F:efflux transmembrane transporter activity"/>
    <property type="evidence" value="ECO:0007669"/>
    <property type="project" value="TreeGrafter"/>
</dbReference>
<evidence type="ECO:0000313" key="5">
    <source>
        <dbReference type="Proteomes" id="UP000238322"/>
    </source>
</evidence>
<dbReference type="Gene3D" id="2.40.420.20">
    <property type="match status" value="1"/>
</dbReference>
<evidence type="ECO:0000313" key="4">
    <source>
        <dbReference type="EMBL" id="PQO28544.1"/>
    </source>
</evidence>
<comment type="caution">
    <text evidence="4">The sequence shown here is derived from an EMBL/GenBank/DDBJ whole genome shotgun (WGS) entry which is preliminary data.</text>
</comment>
<dbReference type="GO" id="GO:1990281">
    <property type="term" value="C:efflux pump complex"/>
    <property type="evidence" value="ECO:0007669"/>
    <property type="project" value="TreeGrafter"/>
</dbReference>
<dbReference type="Gene3D" id="2.40.50.100">
    <property type="match status" value="2"/>
</dbReference>
<dbReference type="PANTHER" id="PTHR30469:SF11">
    <property type="entry name" value="BLL4320 PROTEIN"/>
    <property type="match status" value="1"/>
</dbReference>
<comment type="similarity">
    <text evidence="1">Belongs to the membrane fusion protein (MFP) (TC 8.A.1) family.</text>
</comment>
<sequence length="444" mass="48114">MNMNSYSPSGESFFAKKWTKRQQWTARLIAGAVLISGVVAAVAFASGNSTPSAEPVVSTADPIPVAVATIEPKSEYAAHRNYTGTLVAAKTSTLSFELAGKVIEIRVDQGDMVTQGQVLARLDDRHLSARIRQTEAQRAQQAAILDELIAGPRKEQIAAAEAEVRQLTAQLKLQQATKQRRQKLIEQNAISQESLDDAVFGTEAAQGQLDAAKSRLDELKEGTRIEQIEAQKAQVAQLDAQLADLKLEQEDTRLVAPYNGTISQRSVDEGTVITPGTEIFRLVQNEPIEAWFGLPPEVASQLKVGDTLSIDVEKSSFLGTVTGIVPELDTTTRTQTVVLTIEAESSAGLVPAQVARLVLETSREADGFWLPNSALLQGLRGLWSVYVVEEDDTVARREVEILYSESESSFVRGTLLPGEQVVASGINRLVPGVKVQVTSTPEDR</sequence>
<dbReference type="PANTHER" id="PTHR30469">
    <property type="entry name" value="MULTIDRUG RESISTANCE PROTEIN MDTA"/>
    <property type="match status" value="1"/>
</dbReference>
<protein>
    <submittedName>
        <fullName evidence="4">Efflux transporter periplasmic adaptor subunit</fullName>
    </submittedName>
</protein>
<keyword evidence="2" id="KW-0175">Coiled coil</keyword>
<dbReference type="NCBIfam" id="TIGR01730">
    <property type="entry name" value="RND_mfp"/>
    <property type="match status" value="1"/>
</dbReference>
<dbReference type="Pfam" id="PF25881">
    <property type="entry name" value="HH_YBHG"/>
    <property type="match status" value="1"/>
</dbReference>
<dbReference type="AlphaFoldDB" id="A0A2S8F9D4"/>
<dbReference type="RefSeq" id="WP_105333213.1">
    <property type="nucleotide sequence ID" value="NZ_PUHY01000016.1"/>
</dbReference>